<dbReference type="EMBL" id="JAUSYA010000001">
    <property type="protein sequence ID" value="MDQ0681732.1"/>
    <property type="molecule type" value="Genomic_DNA"/>
</dbReference>
<feature type="region of interest" description="Disordered" evidence="1">
    <location>
        <begin position="57"/>
        <end position="136"/>
    </location>
</feature>
<feature type="compositionally biased region" description="Basic and acidic residues" evidence="1">
    <location>
        <begin position="57"/>
        <end position="69"/>
    </location>
</feature>
<dbReference type="Pfam" id="PF20087">
    <property type="entry name" value="DUF6479"/>
    <property type="match status" value="1"/>
</dbReference>
<comment type="caution">
    <text evidence="3">The sequence shown here is derived from an EMBL/GenBank/DDBJ whole genome shotgun (WGS) entry which is preliminary data.</text>
</comment>
<dbReference type="InterPro" id="IPR045513">
    <property type="entry name" value="DUF6479"/>
</dbReference>
<feature type="transmembrane region" description="Helical" evidence="2">
    <location>
        <begin position="29"/>
        <end position="52"/>
    </location>
</feature>
<keyword evidence="2" id="KW-0812">Transmembrane</keyword>
<evidence type="ECO:0000313" key="4">
    <source>
        <dbReference type="Proteomes" id="UP001243364"/>
    </source>
</evidence>
<gene>
    <name evidence="3" type="ORF">QFZ56_000695</name>
</gene>
<evidence type="ECO:0000313" key="3">
    <source>
        <dbReference type="EMBL" id="MDQ0681732.1"/>
    </source>
</evidence>
<evidence type="ECO:0000256" key="1">
    <source>
        <dbReference type="SAM" id="MobiDB-lite"/>
    </source>
</evidence>
<dbReference type="Proteomes" id="UP001243364">
    <property type="component" value="Unassembled WGS sequence"/>
</dbReference>
<proteinExistence type="predicted"/>
<keyword evidence="2" id="KW-0472">Membrane</keyword>
<feature type="compositionally biased region" description="Polar residues" evidence="1">
    <location>
        <begin position="103"/>
        <end position="112"/>
    </location>
</feature>
<name>A0ABU0PTN7_STRAH</name>
<accession>A0ABU0PTN7</accession>
<keyword evidence="2" id="KW-1133">Transmembrane helix</keyword>
<feature type="compositionally biased region" description="Gly residues" evidence="1">
    <location>
        <begin position="126"/>
        <end position="136"/>
    </location>
</feature>
<organism evidence="3 4">
    <name type="scientific">Streptomyces achromogenes</name>
    <dbReference type="NCBI Taxonomy" id="67255"/>
    <lineage>
        <taxon>Bacteria</taxon>
        <taxon>Bacillati</taxon>
        <taxon>Actinomycetota</taxon>
        <taxon>Actinomycetes</taxon>
        <taxon>Kitasatosporales</taxon>
        <taxon>Streptomycetaceae</taxon>
        <taxon>Streptomyces</taxon>
    </lineage>
</organism>
<feature type="compositionally biased region" description="Basic and acidic residues" evidence="1">
    <location>
        <begin position="78"/>
        <end position="91"/>
    </location>
</feature>
<reference evidence="3 4" key="1">
    <citation type="submission" date="2023-07" db="EMBL/GenBank/DDBJ databases">
        <title>Comparative genomics of wheat-associated soil bacteria to identify genetic determinants of phenazine resistance.</title>
        <authorList>
            <person name="Mouncey N."/>
        </authorList>
    </citation>
    <scope>NUCLEOTIDE SEQUENCE [LARGE SCALE GENOMIC DNA]</scope>
    <source>
        <strain evidence="3 4">W4I19-2</strain>
    </source>
</reference>
<protein>
    <recommendedName>
        <fullName evidence="5">Secreted protein</fullName>
    </recommendedName>
</protein>
<evidence type="ECO:0000256" key="2">
    <source>
        <dbReference type="SAM" id="Phobius"/>
    </source>
</evidence>
<keyword evidence="4" id="KW-1185">Reference proteome</keyword>
<sequence>MKCLVCMPFHGYFPDMNTASQQLAATSGLLSLGLFMVPVLLVIVLGGSFWLGARIKSRESDRPRPEEQPHLPPGGAVHEIREHREPEEVPRTPDGGRPLTPYELTNMQTRASTDQKRPRWSRGSSGSFGGGGLGAH</sequence>
<evidence type="ECO:0008006" key="5">
    <source>
        <dbReference type="Google" id="ProtNLM"/>
    </source>
</evidence>